<evidence type="ECO:0000256" key="1">
    <source>
        <dbReference type="ARBA" id="ARBA00007964"/>
    </source>
</evidence>
<evidence type="ECO:0000256" key="3">
    <source>
        <dbReference type="ARBA" id="ARBA00029440"/>
    </source>
</evidence>
<dbReference type="InterPro" id="IPR046825">
    <property type="entry name" value="PDH_C"/>
</dbReference>
<feature type="domain" description="Prephenate/arogenate dehydrogenase" evidence="4">
    <location>
        <begin position="6"/>
        <end position="295"/>
    </location>
</feature>
<evidence type="ECO:0000259" key="4">
    <source>
        <dbReference type="PROSITE" id="PS51176"/>
    </source>
</evidence>
<dbReference type="SUPFAM" id="SSF51735">
    <property type="entry name" value="NAD(P)-binding Rossmann-fold domains"/>
    <property type="match status" value="1"/>
</dbReference>
<dbReference type="Pfam" id="PF20463">
    <property type="entry name" value="PDH_C"/>
    <property type="match status" value="1"/>
</dbReference>
<evidence type="ECO:0000313" key="6">
    <source>
        <dbReference type="Proteomes" id="UP000430222"/>
    </source>
</evidence>
<comment type="pathway">
    <text evidence="3">Amino-acid biosynthesis.</text>
</comment>
<dbReference type="Gene3D" id="3.40.50.720">
    <property type="entry name" value="NAD(P)-binding Rossmann-like Domain"/>
    <property type="match status" value="1"/>
</dbReference>
<dbReference type="InterPro" id="IPR008927">
    <property type="entry name" value="6-PGluconate_DH-like_C_sf"/>
</dbReference>
<comment type="caution">
    <text evidence="5">The sequence shown here is derived from an EMBL/GenBank/DDBJ whole genome shotgun (WGS) entry which is preliminary data.</text>
</comment>
<reference evidence="5 6" key="1">
    <citation type="submission" date="2019-08" db="EMBL/GenBank/DDBJ databases">
        <title>In-depth cultivation of the pig gut microbiome towards novel bacterial diversity and tailored functional studies.</title>
        <authorList>
            <person name="Wylensek D."/>
            <person name="Hitch T.C.A."/>
            <person name="Clavel T."/>
        </authorList>
    </citation>
    <scope>NUCLEOTIDE SEQUENCE [LARGE SCALE GENOMIC DNA]</scope>
    <source>
        <strain evidence="6">WCA-380-WT-3B3</strain>
    </source>
</reference>
<dbReference type="GO" id="GO:0006571">
    <property type="term" value="P:tyrosine biosynthetic process"/>
    <property type="evidence" value="ECO:0007669"/>
    <property type="project" value="InterPro"/>
</dbReference>
<sequence length="298" mass="32272">MSTAKVKLAIIGVGLIGGSLGLCLKDKLGEEIYITGLCRTQASMDKAMKLGAVDFATADVQQVVHDADIVFLSPPVLQIVPMVKKILPYLKKGTILTDAGSTKQYIWEHLRGILPEGIYYIAGHPMAGREKSGVEAACKDLFVGKAYVIVENTGAPQEAQQKLMKLLRYTGANFTTLDIATHDRCASVISHVPHVTAAALVTLLNRTGGDLASCIKLIGGGFKDTTRIASSNADMWADICMTNSDAIVDSLHTLQEILDDVIAACKSQDRQAIYDYFSASKKRRDGILEHAEREFDTN</sequence>
<name>A0A6I2UWB3_9FIRM</name>
<proteinExistence type="inferred from homology"/>
<dbReference type="AlphaFoldDB" id="A0A6I2UWB3"/>
<dbReference type="EMBL" id="VUNL01000003">
    <property type="protein sequence ID" value="MSV24334.1"/>
    <property type="molecule type" value="Genomic_DNA"/>
</dbReference>
<dbReference type="Proteomes" id="UP000430222">
    <property type="component" value="Unassembled WGS sequence"/>
</dbReference>
<dbReference type="GO" id="GO:0008977">
    <property type="term" value="F:prephenate dehydrogenase (NAD+) activity"/>
    <property type="evidence" value="ECO:0007669"/>
    <property type="project" value="InterPro"/>
</dbReference>
<protein>
    <submittedName>
        <fullName evidence="5">Prephenate dehydrogenase/arogenate dehydrogenase family protein</fullName>
    </submittedName>
</protein>
<dbReference type="InterPro" id="IPR036291">
    <property type="entry name" value="NAD(P)-bd_dom_sf"/>
</dbReference>
<organism evidence="5 6">
    <name type="scientific">Selenomonas montiformis</name>
    <dbReference type="NCBI Taxonomy" id="2652285"/>
    <lineage>
        <taxon>Bacteria</taxon>
        <taxon>Bacillati</taxon>
        <taxon>Bacillota</taxon>
        <taxon>Negativicutes</taxon>
        <taxon>Selenomonadales</taxon>
        <taxon>Selenomonadaceae</taxon>
        <taxon>Selenomonas</taxon>
    </lineage>
</organism>
<dbReference type="PANTHER" id="PTHR21363">
    <property type="entry name" value="PREPHENATE DEHYDROGENASE"/>
    <property type="match status" value="1"/>
</dbReference>
<evidence type="ECO:0000313" key="5">
    <source>
        <dbReference type="EMBL" id="MSV24334.1"/>
    </source>
</evidence>
<dbReference type="InterPro" id="IPR003099">
    <property type="entry name" value="Prephen_DH"/>
</dbReference>
<keyword evidence="6" id="KW-1185">Reference proteome</keyword>
<evidence type="ECO:0000256" key="2">
    <source>
        <dbReference type="ARBA" id="ARBA00023002"/>
    </source>
</evidence>
<accession>A0A6I2UWB3</accession>
<dbReference type="RefSeq" id="WP_154620104.1">
    <property type="nucleotide sequence ID" value="NZ_CBCTNG010000002.1"/>
</dbReference>
<dbReference type="PROSITE" id="PS51176">
    <property type="entry name" value="PDH_ADH"/>
    <property type="match status" value="1"/>
</dbReference>
<dbReference type="SUPFAM" id="SSF48179">
    <property type="entry name" value="6-phosphogluconate dehydrogenase C-terminal domain-like"/>
    <property type="match status" value="1"/>
</dbReference>
<dbReference type="Pfam" id="PF02153">
    <property type="entry name" value="PDH_N"/>
    <property type="match status" value="1"/>
</dbReference>
<dbReference type="InterPro" id="IPR050812">
    <property type="entry name" value="Preph/Arog_dehydrog"/>
</dbReference>
<dbReference type="PANTHER" id="PTHR21363:SF0">
    <property type="entry name" value="PREPHENATE DEHYDROGENASE [NADP(+)]"/>
    <property type="match status" value="1"/>
</dbReference>
<dbReference type="Gene3D" id="1.10.3660.10">
    <property type="entry name" value="6-phosphogluconate dehydrogenase C-terminal like domain"/>
    <property type="match status" value="1"/>
</dbReference>
<keyword evidence="2" id="KW-0560">Oxidoreductase</keyword>
<comment type="similarity">
    <text evidence="1">Belongs to the prephenate/arogenate dehydrogenase family.</text>
</comment>
<dbReference type="GO" id="GO:0070403">
    <property type="term" value="F:NAD+ binding"/>
    <property type="evidence" value="ECO:0007669"/>
    <property type="project" value="InterPro"/>
</dbReference>
<dbReference type="FunFam" id="3.40.50.720:FF:000208">
    <property type="entry name" value="Prephenate dehydrogenase"/>
    <property type="match status" value="1"/>
</dbReference>
<dbReference type="InterPro" id="IPR046826">
    <property type="entry name" value="PDH_N"/>
</dbReference>
<gene>
    <name evidence="5" type="ORF">FYJ78_03870</name>
</gene>
<dbReference type="GO" id="GO:0004665">
    <property type="term" value="F:prephenate dehydrogenase (NADP+) activity"/>
    <property type="evidence" value="ECO:0007669"/>
    <property type="project" value="InterPro"/>
</dbReference>